<accession>A0ABR8XN90</accession>
<evidence type="ECO:0000313" key="2">
    <source>
        <dbReference type="EMBL" id="MBD8033404.1"/>
    </source>
</evidence>
<protein>
    <submittedName>
        <fullName evidence="2">Dehydrogenase</fullName>
    </submittedName>
</protein>
<feature type="transmembrane region" description="Helical" evidence="1">
    <location>
        <begin position="41"/>
        <end position="59"/>
    </location>
</feature>
<reference evidence="2 3" key="1">
    <citation type="submission" date="2020-08" db="EMBL/GenBank/DDBJ databases">
        <title>A Genomic Blueprint of the Chicken Gut Microbiome.</title>
        <authorList>
            <person name="Gilroy R."/>
            <person name="Ravi A."/>
            <person name="Getino M."/>
            <person name="Pursley I."/>
            <person name="Horton D.L."/>
            <person name="Alikhan N.-F."/>
            <person name="Baker D."/>
            <person name="Gharbi K."/>
            <person name="Hall N."/>
            <person name="Watson M."/>
            <person name="Adriaenssens E.M."/>
            <person name="Foster-Nyarko E."/>
            <person name="Jarju S."/>
            <person name="Secka A."/>
            <person name="Antonio M."/>
            <person name="Oren A."/>
            <person name="Chaudhuri R."/>
            <person name="La Ragione R.M."/>
            <person name="Hildebrand F."/>
            <person name="Pallen M.J."/>
        </authorList>
    </citation>
    <scope>NUCLEOTIDE SEQUENCE [LARGE SCALE GENOMIC DNA]</scope>
    <source>
        <strain evidence="2 3">Sa1YVA6</strain>
    </source>
</reference>
<keyword evidence="1" id="KW-0812">Transmembrane</keyword>
<evidence type="ECO:0000313" key="3">
    <source>
        <dbReference type="Proteomes" id="UP000600565"/>
    </source>
</evidence>
<feature type="transmembrane region" description="Helical" evidence="1">
    <location>
        <begin position="184"/>
        <end position="203"/>
    </location>
</feature>
<proteinExistence type="predicted"/>
<evidence type="ECO:0000256" key="1">
    <source>
        <dbReference type="SAM" id="Phobius"/>
    </source>
</evidence>
<comment type="caution">
    <text evidence="2">The sequence shown here is derived from an EMBL/GenBank/DDBJ whole genome shotgun (WGS) entry which is preliminary data.</text>
</comment>
<sequence>MKLDERLKELNKIPENERLKQTILNKIKDQPVKEPISLKPLRELGVVAAICFIALFLFYTSSNQINQAASGEIAKITSYKHLGETGFRGKLSTNYMGVENITTPSIVTLFENLSDLPTISAPEKYDQQYDIVVLFKNGEQRQYELSWNYLYDIDNNLYYPGYEQYPTAIYSDLFDAHYKVQFPVIWIAVAVLLMNAFTAVYYNRRQLVRPTKVRGLGVSITINLTILGLLFWYHNTIGPLYKPLLILFAVGYGFSVWLPMKRQVPNLNILRVEKYKIMLIVVLFISWIIMY</sequence>
<keyword evidence="3" id="KW-1185">Reference proteome</keyword>
<dbReference type="RefSeq" id="WP_191703959.1">
    <property type="nucleotide sequence ID" value="NZ_JACSPW010000008.1"/>
</dbReference>
<gene>
    <name evidence="2" type="ORF">H9632_10010</name>
</gene>
<name>A0ABR8XN90_9BACL</name>
<organism evidence="2 3">
    <name type="scientific">Solibacillus merdavium</name>
    <dbReference type="NCBI Taxonomy" id="2762218"/>
    <lineage>
        <taxon>Bacteria</taxon>
        <taxon>Bacillati</taxon>
        <taxon>Bacillota</taxon>
        <taxon>Bacilli</taxon>
        <taxon>Bacillales</taxon>
        <taxon>Caryophanaceae</taxon>
        <taxon>Solibacillus</taxon>
    </lineage>
</organism>
<keyword evidence="1" id="KW-1133">Transmembrane helix</keyword>
<dbReference type="EMBL" id="JACSPW010000008">
    <property type="protein sequence ID" value="MBD8033404.1"/>
    <property type="molecule type" value="Genomic_DNA"/>
</dbReference>
<keyword evidence="1" id="KW-0472">Membrane</keyword>
<feature type="transmembrane region" description="Helical" evidence="1">
    <location>
        <begin position="240"/>
        <end position="260"/>
    </location>
</feature>
<dbReference type="Proteomes" id="UP000600565">
    <property type="component" value="Unassembled WGS sequence"/>
</dbReference>
<feature type="transmembrane region" description="Helical" evidence="1">
    <location>
        <begin position="215"/>
        <end position="234"/>
    </location>
</feature>
<feature type="transmembrane region" description="Helical" evidence="1">
    <location>
        <begin position="272"/>
        <end position="290"/>
    </location>
</feature>